<sequence length="140" mass="15783">MKKRDQSGLTDRELVAVAKFVQGATPGEICEDLNIHPTTLMRWRQKPAFIEAMRTGREFIWSMVANRLVDECLSTTAVVREMRDLPVDGFVGDTKVANVKLSASRLLLEYASKAQDMENFKARLEALEARLAGELNENQL</sequence>
<protein>
    <recommendedName>
        <fullName evidence="4">Homeodomain phBC6A51-type domain-containing protein</fullName>
    </recommendedName>
</protein>
<organism evidence="2 3">
    <name type="scientific">Chroococcidiopsis cubana SAG 39.79</name>
    <dbReference type="NCBI Taxonomy" id="388085"/>
    <lineage>
        <taxon>Bacteria</taxon>
        <taxon>Bacillati</taxon>
        <taxon>Cyanobacteriota</taxon>
        <taxon>Cyanophyceae</taxon>
        <taxon>Chroococcidiopsidales</taxon>
        <taxon>Chroococcidiopsidaceae</taxon>
        <taxon>Chroococcidiopsis</taxon>
    </lineage>
</organism>
<evidence type="ECO:0000313" key="2">
    <source>
        <dbReference type="EMBL" id="RUS94407.1"/>
    </source>
</evidence>
<evidence type="ECO:0000313" key="3">
    <source>
        <dbReference type="Proteomes" id="UP000282574"/>
    </source>
</evidence>
<dbReference type="RefSeq" id="WP_106170448.1">
    <property type="nucleotide sequence ID" value="NZ_JAVKZF010000001.1"/>
</dbReference>
<comment type="caution">
    <text evidence="2">The sequence shown here is derived from an EMBL/GenBank/DDBJ whole genome shotgun (WGS) entry which is preliminary data.</text>
</comment>
<reference evidence="2 3" key="1">
    <citation type="journal article" date="2019" name="Genome Biol. Evol.">
        <title>Day and night: Metabolic profiles and evolutionary relationships of six axenic non-marine cyanobacteria.</title>
        <authorList>
            <person name="Will S.E."/>
            <person name="Henke P."/>
            <person name="Boedeker C."/>
            <person name="Huang S."/>
            <person name="Brinkmann H."/>
            <person name="Rohde M."/>
            <person name="Jarek M."/>
            <person name="Friedl T."/>
            <person name="Seufert S."/>
            <person name="Schumacher M."/>
            <person name="Overmann J."/>
            <person name="Neumann-Schaal M."/>
            <person name="Petersen J."/>
        </authorList>
    </citation>
    <scope>NUCLEOTIDE SEQUENCE [LARGE SCALE GENOMIC DNA]</scope>
    <source>
        <strain evidence="2 3">SAG 39.79</strain>
    </source>
</reference>
<keyword evidence="1" id="KW-0175">Coiled coil</keyword>
<evidence type="ECO:0008006" key="4">
    <source>
        <dbReference type="Google" id="ProtNLM"/>
    </source>
</evidence>
<dbReference type="Proteomes" id="UP000282574">
    <property type="component" value="Unassembled WGS sequence"/>
</dbReference>
<gene>
    <name evidence="2" type="ORF">DSM107010_71950</name>
</gene>
<proteinExistence type="predicted"/>
<accession>A0AB37U7J7</accession>
<name>A0AB37U7J7_9CYAN</name>
<dbReference type="AlphaFoldDB" id="A0AB37U7J7"/>
<keyword evidence="3" id="KW-1185">Reference proteome</keyword>
<dbReference type="Gene3D" id="1.10.10.60">
    <property type="entry name" value="Homeodomain-like"/>
    <property type="match status" value="1"/>
</dbReference>
<dbReference type="EMBL" id="RSCK01000209">
    <property type="protein sequence ID" value="RUS94407.1"/>
    <property type="molecule type" value="Genomic_DNA"/>
</dbReference>
<feature type="coiled-coil region" evidence="1">
    <location>
        <begin position="110"/>
        <end position="137"/>
    </location>
</feature>
<evidence type="ECO:0000256" key="1">
    <source>
        <dbReference type="SAM" id="Coils"/>
    </source>
</evidence>